<proteinExistence type="predicted"/>
<dbReference type="Gene3D" id="1.10.530.10">
    <property type="match status" value="1"/>
</dbReference>
<sequence length="174" mass="20212">MKKIGVIFGAILVLIIGGTLLARTVIFPLKYKTEIKKYSKEYSVEPELIAAIIHISSNFAPKEYEKGEKCGPMNLQDKSAEVIAKEMGFTDFNLQNLAEPDTNIKIGTWFISQNYKNKDIEQAVEKWGGVNWQDVKGNKEKEERKEFWEDYYKKNFVEKVKSRMKIYKILYPTL</sequence>
<feature type="domain" description="Transglycosylase SLT" evidence="1">
    <location>
        <begin position="35"/>
        <end position="118"/>
    </location>
</feature>
<keyword evidence="3" id="KW-1185">Reference proteome</keyword>
<evidence type="ECO:0000313" key="3">
    <source>
        <dbReference type="Proteomes" id="UP001078443"/>
    </source>
</evidence>
<dbReference type="InterPro" id="IPR023346">
    <property type="entry name" value="Lysozyme-like_dom_sf"/>
</dbReference>
<protein>
    <submittedName>
        <fullName evidence="2">Transglycosylase SLT domain-containing protein</fullName>
    </submittedName>
</protein>
<accession>A0ABT4CZA1</accession>
<comment type="caution">
    <text evidence="2">The sequence shown here is derived from an EMBL/GenBank/DDBJ whole genome shotgun (WGS) entry which is preliminary data.</text>
</comment>
<dbReference type="InterPro" id="IPR008258">
    <property type="entry name" value="Transglycosylase_SLT_dom_1"/>
</dbReference>
<reference evidence="2" key="1">
    <citation type="submission" date="2022-12" db="EMBL/GenBank/DDBJ databases">
        <authorList>
            <person name="Wang J."/>
        </authorList>
    </citation>
    <scope>NUCLEOTIDE SEQUENCE</scope>
    <source>
        <strain evidence="2">HY-45-18</strain>
    </source>
</reference>
<name>A0ABT4CZA1_9CLOT</name>
<dbReference type="EMBL" id="JAPQER010000002">
    <property type="protein sequence ID" value="MCY6484152.1"/>
    <property type="molecule type" value="Genomic_DNA"/>
</dbReference>
<evidence type="ECO:0000259" key="1">
    <source>
        <dbReference type="Pfam" id="PF01464"/>
    </source>
</evidence>
<gene>
    <name evidence="2" type="ORF">OW763_07265</name>
</gene>
<dbReference type="Pfam" id="PF01464">
    <property type="entry name" value="SLT"/>
    <property type="match status" value="1"/>
</dbReference>
<evidence type="ECO:0000313" key="2">
    <source>
        <dbReference type="EMBL" id="MCY6484152.1"/>
    </source>
</evidence>
<dbReference type="RefSeq" id="WP_268040425.1">
    <property type="nucleotide sequence ID" value="NZ_JAPQER010000002.1"/>
</dbReference>
<dbReference type="Proteomes" id="UP001078443">
    <property type="component" value="Unassembled WGS sequence"/>
</dbReference>
<organism evidence="2 3">
    <name type="scientific">Clostridium aestuarii</name>
    <dbReference type="NCBI Taxonomy" id="338193"/>
    <lineage>
        <taxon>Bacteria</taxon>
        <taxon>Bacillati</taxon>
        <taxon>Bacillota</taxon>
        <taxon>Clostridia</taxon>
        <taxon>Eubacteriales</taxon>
        <taxon>Clostridiaceae</taxon>
        <taxon>Clostridium</taxon>
    </lineage>
</organism>
<dbReference type="SUPFAM" id="SSF53955">
    <property type="entry name" value="Lysozyme-like"/>
    <property type="match status" value="1"/>
</dbReference>